<feature type="compositionally biased region" description="Acidic residues" evidence="1">
    <location>
        <begin position="178"/>
        <end position="210"/>
    </location>
</feature>
<evidence type="ECO:0000313" key="2">
    <source>
        <dbReference type="EMBL" id="KAJ7716288.1"/>
    </source>
</evidence>
<sequence length="355" mass="39300">MFQLIIVHRARWQHLKLFASPRNLGAIIGLFPLLESLTIMTTNGLHPSAYRPATFHSAPLLRRVAIDSYKDIFLHMLPWSQLTVLVFKLIGMSQCLRILVLAPNLVYSDFTFSRLGEGDAPSPQEICIGFPALAINLYSAALPSIVFSSIRRDPLPIHFLDPQLTNLVGLEAMNIDEEGDWDEASSSESEESDSSESGEESTSESGEESTSESGEERRTDVRRTPTSKIRNAVGLAFGHPPVGNSLYAVADSIEYDVSFKAQAEVCATMIILNDHEKNIQRRYFDAFQDVAGVSSLHTQVSPLGDERGPRHLTMLLPGPVSAVVERDHPPNGSWRRYGAYGLFCFPLLNDLAFVP</sequence>
<keyword evidence="3" id="KW-1185">Reference proteome</keyword>
<accession>A0AAD7HB61</accession>
<reference evidence="2" key="1">
    <citation type="submission" date="2023-03" db="EMBL/GenBank/DDBJ databases">
        <title>Massive genome expansion in bonnet fungi (Mycena s.s.) driven by repeated elements and novel gene families across ecological guilds.</title>
        <authorList>
            <consortium name="Lawrence Berkeley National Laboratory"/>
            <person name="Harder C.B."/>
            <person name="Miyauchi S."/>
            <person name="Viragh M."/>
            <person name="Kuo A."/>
            <person name="Thoen E."/>
            <person name="Andreopoulos B."/>
            <person name="Lu D."/>
            <person name="Skrede I."/>
            <person name="Drula E."/>
            <person name="Henrissat B."/>
            <person name="Morin E."/>
            <person name="Kohler A."/>
            <person name="Barry K."/>
            <person name="LaButti K."/>
            <person name="Morin E."/>
            <person name="Salamov A."/>
            <person name="Lipzen A."/>
            <person name="Mereny Z."/>
            <person name="Hegedus B."/>
            <person name="Baldrian P."/>
            <person name="Stursova M."/>
            <person name="Weitz H."/>
            <person name="Taylor A."/>
            <person name="Grigoriev I.V."/>
            <person name="Nagy L.G."/>
            <person name="Martin F."/>
            <person name="Kauserud H."/>
        </authorList>
    </citation>
    <scope>NUCLEOTIDE SEQUENCE</scope>
    <source>
        <strain evidence="2">CBHHK182m</strain>
    </source>
</reference>
<comment type="caution">
    <text evidence="2">The sequence shown here is derived from an EMBL/GenBank/DDBJ whole genome shotgun (WGS) entry which is preliminary data.</text>
</comment>
<gene>
    <name evidence="2" type="ORF">B0H16DRAFT_1801612</name>
</gene>
<evidence type="ECO:0000313" key="3">
    <source>
        <dbReference type="Proteomes" id="UP001215598"/>
    </source>
</evidence>
<protein>
    <submittedName>
        <fullName evidence="2">Uncharacterized protein</fullName>
    </submittedName>
</protein>
<dbReference type="EMBL" id="JARKIB010000294">
    <property type="protein sequence ID" value="KAJ7716288.1"/>
    <property type="molecule type" value="Genomic_DNA"/>
</dbReference>
<feature type="compositionally biased region" description="Basic and acidic residues" evidence="1">
    <location>
        <begin position="214"/>
        <end position="223"/>
    </location>
</feature>
<evidence type="ECO:0000256" key="1">
    <source>
        <dbReference type="SAM" id="MobiDB-lite"/>
    </source>
</evidence>
<organism evidence="2 3">
    <name type="scientific">Mycena metata</name>
    <dbReference type="NCBI Taxonomy" id="1033252"/>
    <lineage>
        <taxon>Eukaryota</taxon>
        <taxon>Fungi</taxon>
        <taxon>Dikarya</taxon>
        <taxon>Basidiomycota</taxon>
        <taxon>Agaricomycotina</taxon>
        <taxon>Agaricomycetes</taxon>
        <taxon>Agaricomycetidae</taxon>
        <taxon>Agaricales</taxon>
        <taxon>Marasmiineae</taxon>
        <taxon>Mycenaceae</taxon>
        <taxon>Mycena</taxon>
    </lineage>
</organism>
<name>A0AAD7HB61_9AGAR</name>
<dbReference type="Proteomes" id="UP001215598">
    <property type="component" value="Unassembled WGS sequence"/>
</dbReference>
<dbReference type="AlphaFoldDB" id="A0AAD7HB61"/>
<proteinExistence type="predicted"/>
<feature type="region of interest" description="Disordered" evidence="1">
    <location>
        <begin position="178"/>
        <end position="225"/>
    </location>
</feature>